<dbReference type="PANTHER" id="PTHR14152:SF5">
    <property type="entry name" value="U4_U6.U5 TRI-SNRNP-ASSOCIATED PROTEIN 1"/>
    <property type="match status" value="1"/>
</dbReference>
<dbReference type="PANTHER" id="PTHR14152">
    <property type="entry name" value="SQUAMOUS CELL CARCINOMA ANTIGEN RECOGNISED BY CYTOTOXIC T LYMPHOCYTES"/>
    <property type="match status" value="1"/>
</dbReference>
<comment type="similarity">
    <text evidence="2">Belongs to the SNU66/SART1 family.</text>
</comment>
<dbReference type="OrthoDB" id="5583at2759"/>
<reference evidence="6 7" key="1">
    <citation type="journal article" date="2019" name="Sci. Rep.">
        <title>A high-quality genome of Eragrostis curvula grass provides insights into Poaceae evolution and supports new strategies to enhance forage quality.</title>
        <authorList>
            <person name="Carballo J."/>
            <person name="Santos B.A.C.M."/>
            <person name="Zappacosta D."/>
            <person name="Garbus I."/>
            <person name="Selva J.P."/>
            <person name="Gallo C.A."/>
            <person name="Diaz A."/>
            <person name="Albertini E."/>
            <person name="Caccamo M."/>
            <person name="Echenique V."/>
        </authorList>
    </citation>
    <scope>NUCLEOTIDE SEQUENCE [LARGE SCALE GENOMIC DNA]</scope>
    <source>
        <strain evidence="7">cv. Victoria</strain>
        <tissue evidence="6">Leaf</tissue>
    </source>
</reference>
<feature type="coiled-coil region" evidence="4">
    <location>
        <begin position="451"/>
        <end position="478"/>
    </location>
</feature>
<feature type="compositionally biased region" description="Polar residues" evidence="5">
    <location>
        <begin position="160"/>
        <end position="172"/>
    </location>
</feature>
<feature type="compositionally biased region" description="Basic and acidic residues" evidence="5">
    <location>
        <begin position="19"/>
        <end position="157"/>
    </location>
</feature>
<dbReference type="GO" id="GO:0000481">
    <property type="term" value="P:maturation of 5S rRNA"/>
    <property type="evidence" value="ECO:0007669"/>
    <property type="project" value="TreeGrafter"/>
</dbReference>
<feature type="compositionally biased region" description="Basic and acidic residues" evidence="5">
    <location>
        <begin position="1"/>
        <end position="11"/>
    </location>
</feature>
<evidence type="ECO:0000256" key="2">
    <source>
        <dbReference type="ARBA" id="ARBA00006076"/>
    </source>
</evidence>
<dbReference type="InterPro" id="IPR005011">
    <property type="entry name" value="SNU66/SART1"/>
</dbReference>
<dbReference type="GO" id="GO:0046540">
    <property type="term" value="C:U4/U6 x U5 tri-snRNP complex"/>
    <property type="evidence" value="ECO:0007669"/>
    <property type="project" value="TreeGrafter"/>
</dbReference>
<comment type="subcellular location">
    <subcellularLocation>
        <location evidence="1">Nucleus</location>
    </subcellularLocation>
</comment>
<gene>
    <name evidence="6" type="ORF">EJB05_39655</name>
</gene>
<dbReference type="EMBL" id="RWGY01000031">
    <property type="protein sequence ID" value="TVU16105.1"/>
    <property type="molecule type" value="Genomic_DNA"/>
</dbReference>
<feature type="compositionally biased region" description="Acidic residues" evidence="5">
    <location>
        <begin position="242"/>
        <end position="251"/>
    </location>
</feature>
<evidence type="ECO:0000313" key="7">
    <source>
        <dbReference type="Proteomes" id="UP000324897"/>
    </source>
</evidence>
<protein>
    <submittedName>
        <fullName evidence="6">Uncharacterized protein</fullName>
    </submittedName>
</protein>
<organism evidence="6 7">
    <name type="scientific">Eragrostis curvula</name>
    <name type="common">weeping love grass</name>
    <dbReference type="NCBI Taxonomy" id="38414"/>
    <lineage>
        <taxon>Eukaryota</taxon>
        <taxon>Viridiplantae</taxon>
        <taxon>Streptophyta</taxon>
        <taxon>Embryophyta</taxon>
        <taxon>Tracheophyta</taxon>
        <taxon>Spermatophyta</taxon>
        <taxon>Magnoliopsida</taxon>
        <taxon>Liliopsida</taxon>
        <taxon>Poales</taxon>
        <taxon>Poaceae</taxon>
        <taxon>PACMAD clade</taxon>
        <taxon>Chloridoideae</taxon>
        <taxon>Eragrostideae</taxon>
        <taxon>Eragrostidinae</taxon>
        <taxon>Eragrostis</taxon>
    </lineage>
</organism>
<keyword evidence="7" id="KW-1185">Reference proteome</keyword>
<feature type="non-terminal residue" evidence="6">
    <location>
        <position position="1"/>
    </location>
</feature>
<accession>A0A5J9TXS7</accession>
<evidence type="ECO:0000313" key="6">
    <source>
        <dbReference type="EMBL" id="TVU16105.1"/>
    </source>
</evidence>
<comment type="caution">
    <text evidence="6">The sequence shown here is derived from an EMBL/GenBank/DDBJ whole genome shotgun (WGS) entry which is preliminary data.</text>
</comment>
<feature type="region of interest" description="Disordered" evidence="5">
    <location>
        <begin position="356"/>
        <end position="377"/>
    </location>
</feature>
<keyword evidence="3" id="KW-0539">Nucleus</keyword>
<evidence type="ECO:0000256" key="1">
    <source>
        <dbReference type="ARBA" id="ARBA00004123"/>
    </source>
</evidence>
<sequence length="491" mass="57299">MGPADDARDAAVDEMEVDVGERHRDKERRERHRREEKDNHGSGRRDRGREKDKDDRRREKDESKHRDRDRERDREKDGKHRDRDKEVNCGRDRDRGKDRVRETERLRDKDRGKYRERESERDKERDPRDRDKERSRNRDKEKDRVERGEREKSKGHEGGQNAQVEVEQSSTAEFRERIARAKEKRLKDKKEGGILDDDDEASEILSWVGKSHKLDEKRKAEQEKALLFARALEEQDNILAENGDDDEEEEGKLDGDHLSGVKVLHGLDKVLEGGAVVMTLRDQSILADGDINEEGDMLENIETGEQKQRDGAYKAARKKGTYEDKFNEDSLSKKSILSHYDDLMDDEGVALDEGGRFTGEAERKLEEPRKRIEGGYIQKKTEDLTSTSKVSPDYFTLDKMDFFSKLTEKEKENLAQLMDIVSDRSKKMEEAWNVEETKILDVSCAYYRREIEKTLAEKKSAEDSSRMLEEEINELHLRKARIAASAMPDSE</sequence>
<dbReference type="GO" id="GO:0045292">
    <property type="term" value="P:mRNA cis splicing, via spliceosome"/>
    <property type="evidence" value="ECO:0007669"/>
    <property type="project" value="TreeGrafter"/>
</dbReference>
<feature type="region of interest" description="Disordered" evidence="5">
    <location>
        <begin position="238"/>
        <end position="257"/>
    </location>
</feature>
<feature type="region of interest" description="Disordered" evidence="5">
    <location>
        <begin position="299"/>
        <end position="319"/>
    </location>
</feature>
<keyword evidence="4" id="KW-0175">Coiled coil</keyword>
<evidence type="ECO:0000256" key="5">
    <source>
        <dbReference type="SAM" id="MobiDB-lite"/>
    </source>
</evidence>
<dbReference type="Gramene" id="TVU16105">
    <property type="protein sequence ID" value="TVU16105"/>
    <property type="gene ID" value="EJB05_39655"/>
</dbReference>
<dbReference type="Proteomes" id="UP000324897">
    <property type="component" value="Unassembled WGS sequence"/>
</dbReference>
<name>A0A5J9TXS7_9POAL</name>
<evidence type="ECO:0000256" key="3">
    <source>
        <dbReference type="ARBA" id="ARBA00023242"/>
    </source>
</evidence>
<feature type="region of interest" description="Disordered" evidence="5">
    <location>
        <begin position="1"/>
        <end position="176"/>
    </location>
</feature>
<proteinExistence type="inferred from homology"/>
<evidence type="ECO:0000256" key="4">
    <source>
        <dbReference type="SAM" id="Coils"/>
    </source>
</evidence>
<dbReference type="Pfam" id="PF03343">
    <property type="entry name" value="SART-1"/>
    <property type="match status" value="1"/>
</dbReference>
<dbReference type="AlphaFoldDB" id="A0A5J9TXS7"/>